<dbReference type="AlphaFoldDB" id="A0A178IK35"/>
<feature type="chain" id="PRO_5008088956" description="IPT/TIG domain-containing protein" evidence="2">
    <location>
        <begin position="24"/>
        <end position="347"/>
    </location>
</feature>
<feature type="compositionally biased region" description="Polar residues" evidence="1">
    <location>
        <begin position="235"/>
        <end position="250"/>
    </location>
</feature>
<evidence type="ECO:0000256" key="2">
    <source>
        <dbReference type="SAM" id="SignalP"/>
    </source>
</evidence>
<comment type="caution">
    <text evidence="4">The sequence shown here is derived from an EMBL/GenBank/DDBJ whole genome shotgun (WGS) entry which is preliminary data.</text>
</comment>
<dbReference type="OrthoDB" id="185271at2"/>
<dbReference type="SUPFAM" id="SSF81296">
    <property type="entry name" value="E set domains"/>
    <property type="match status" value="1"/>
</dbReference>
<dbReference type="InterPro" id="IPR014756">
    <property type="entry name" value="Ig_E-set"/>
</dbReference>
<proteinExistence type="predicted"/>
<organism evidence="4 5">
    <name type="scientific">Termitidicoccus mucosus</name>
    <dbReference type="NCBI Taxonomy" id="1184151"/>
    <lineage>
        <taxon>Bacteria</taxon>
        <taxon>Pseudomonadati</taxon>
        <taxon>Verrucomicrobiota</taxon>
        <taxon>Opitutia</taxon>
        <taxon>Opitutales</taxon>
        <taxon>Opitutaceae</taxon>
        <taxon>Termitidicoccus</taxon>
    </lineage>
</organism>
<dbReference type="RefSeq" id="WP_068768436.1">
    <property type="nucleotide sequence ID" value="NZ_CP109796.1"/>
</dbReference>
<dbReference type="InterPro" id="IPR013783">
    <property type="entry name" value="Ig-like_fold"/>
</dbReference>
<reference evidence="4 5" key="1">
    <citation type="submission" date="2016-01" db="EMBL/GenBank/DDBJ databases">
        <title>High potential of lignocellulose degradation of a new Verrucomicrobia species.</title>
        <authorList>
            <person name="Wang Y."/>
            <person name="Shi Y."/>
            <person name="Qiu Z."/>
            <person name="Liu S."/>
            <person name="Yang H."/>
        </authorList>
    </citation>
    <scope>NUCLEOTIDE SEQUENCE [LARGE SCALE GENOMIC DNA]</scope>
    <source>
        <strain evidence="4 5">TSB47</strain>
    </source>
</reference>
<sequence>MQTNRLSHARRIILGLGAAMALALTGCQSPVITNFTQPTVPTNPSQIYTISARIAPKAIGLVKGSIIPRIIIDGKSYTMTPGSVGQDIYDFEYQIPAGRDELRYYFIVEYQVSRDGIISTREDYSPVQTLKIIGRHALSLSANRGPVGARIGIYGRGFTAADTVTFDGSSVQSQLDSPTSISFYVPAVPVNQNYTVAVGDSVVGTFRVDAGGAPVSAYRPAQQPAPAGGSLGAGTANSAQPAPSGATTPSTVAVPAEFTVTPSSINIAEKETVTLTFASPVVLTARTIVDVTTDIPDSVIMPEVFIPGGSNTTSVSVEGGKPGTGHLYVRGPGSSKEIRIPVTVRSK</sequence>
<gene>
    <name evidence="4" type="ORF">AW736_01035</name>
</gene>
<evidence type="ECO:0000259" key="3">
    <source>
        <dbReference type="Pfam" id="PF01833"/>
    </source>
</evidence>
<evidence type="ECO:0000313" key="4">
    <source>
        <dbReference type="EMBL" id="OAM90250.1"/>
    </source>
</evidence>
<dbReference type="Pfam" id="PF01833">
    <property type="entry name" value="TIG"/>
    <property type="match status" value="1"/>
</dbReference>
<protein>
    <recommendedName>
        <fullName evidence="3">IPT/TIG domain-containing protein</fullName>
    </recommendedName>
</protein>
<dbReference type="PROSITE" id="PS51257">
    <property type="entry name" value="PROKAR_LIPOPROTEIN"/>
    <property type="match status" value="1"/>
</dbReference>
<accession>A0A178IK35</accession>
<dbReference type="Gene3D" id="2.60.40.10">
    <property type="entry name" value="Immunoglobulins"/>
    <property type="match status" value="1"/>
</dbReference>
<dbReference type="Proteomes" id="UP000078486">
    <property type="component" value="Unassembled WGS sequence"/>
</dbReference>
<feature type="signal peptide" evidence="2">
    <location>
        <begin position="1"/>
        <end position="23"/>
    </location>
</feature>
<feature type="region of interest" description="Disordered" evidence="1">
    <location>
        <begin position="217"/>
        <end position="250"/>
    </location>
</feature>
<dbReference type="InterPro" id="IPR002909">
    <property type="entry name" value="IPT_dom"/>
</dbReference>
<name>A0A178IK35_9BACT</name>
<dbReference type="EMBL" id="LRRQ01000063">
    <property type="protein sequence ID" value="OAM90250.1"/>
    <property type="molecule type" value="Genomic_DNA"/>
</dbReference>
<keyword evidence="2" id="KW-0732">Signal</keyword>
<feature type="domain" description="IPT/TIG" evidence="3">
    <location>
        <begin position="139"/>
        <end position="199"/>
    </location>
</feature>
<keyword evidence="5" id="KW-1185">Reference proteome</keyword>
<evidence type="ECO:0000313" key="5">
    <source>
        <dbReference type="Proteomes" id="UP000078486"/>
    </source>
</evidence>
<evidence type="ECO:0000256" key="1">
    <source>
        <dbReference type="SAM" id="MobiDB-lite"/>
    </source>
</evidence>